<evidence type="ECO:0000313" key="2">
    <source>
        <dbReference type="EMBL" id="NCI51300.1"/>
    </source>
</evidence>
<keyword evidence="1" id="KW-0812">Transmembrane</keyword>
<organism evidence="2 3">
    <name type="scientific">Sediminibacterium roseum</name>
    <dbReference type="NCBI Taxonomy" id="1978412"/>
    <lineage>
        <taxon>Bacteria</taxon>
        <taxon>Pseudomonadati</taxon>
        <taxon>Bacteroidota</taxon>
        <taxon>Chitinophagia</taxon>
        <taxon>Chitinophagales</taxon>
        <taxon>Chitinophagaceae</taxon>
        <taxon>Sediminibacterium</taxon>
    </lineage>
</organism>
<comment type="caution">
    <text evidence="2">The sequence shown here is derived from an EMBL/GenBank/DDBJ whole genome shotgun (WGS) entry which is preliminary data.</text>
</comment>
<evidence type="ECO:0000313" key="3">
    <source>
        <dbReference type="Proteomes" id="UP000753802"/>
    </source>
</evidence>
<dbReference type="EMBL" id="JAACJS010000015">
    <property type="protein sequence ID" value="NCI51300.1"/>
    <property type="molecule type" value="Genomic_DNA"/>
</dbReference>
<keyword evidence="1" id="KW-0472">Membrane</keyword>
<dbReference type="Proteomes" id="UP000753802">
    <property type="component" value="Unassembled WGS sequence"/>
</dbReference>
<dbReference type="InterPro" id="IPR022276">
    <property type="entry name" value="Conjug_transposon_TraK"/>
</dbReference>
<protein>
    <submittedName>
        <fullName evidence="2">Conjugative transposon protein TraK</fullName>
    </submittedName>
</protein>
<name>A0ABW9ZXQ1_9BACT</name>
<accession>A0ABW9ZXQ1</accession>
<evidence type="ECO:0000256" key="1">
    <source>
        <dbReference type="SAM" id="Phobius"/>
    </source>
</evidence>
<sequence>MFRQLKNVDSAFRYVRGFTLVLVCCCFLLCCFVLFKSYELSARLSDRIYVMAGDKAIEAFSGSRRENISVEARDHVRTFHTAFFSLDPDEKVIEGNLRRALYLADVSAKRQYDNLKETGYYAGVISGDISQEISVDSVLVDTRVSPIAFRCYGTLSIIRPTSIVIRSLVTQGYLRNVARSDHNPHGFLVEKWETVENRDLKTETR</sequence>
<reference evidence="2 3" key="1">
    <citation type="submission" date="2020-01" db="EMBL/GenBank/DDBJ databases">
        <title>Genome analysis.</title>
        <authorList>
            <person name="Wu S."/>
            <person name="Wang G."/>
        </authorList>
    </citation>
    <scope>NUCLEOTIDE SEQUENCE [LARGE SCALE GENOMIC DNA]</scope>
    <source>
        <strain evidence="2 3">SYL130</strain>
    </source>
</reference>
<gene>
    <name evidence="2" type="primary">traK</name>
    <name evidence="2" type="ORF">GWC95_15335</name>
</gene>
<keyword evidence="1" id="KW-1133">Transmembrane helix</keyword>
<keyword evidence="3" id="KW-1185">Reference proteome</keyword>
<feature type="transmembrane region" description="Helical" evidence="1">
    <location>
        <begin position="14"/>
        <end position="35"/>
    </location>
</feature>
<proteinExistence type="predicted"/>
<dbReference type="NCBIfam" id="TIGR03781">
    <property type="entry name" value="Bac_Flav_CT_K"/>
    <property type="match status" value="1"/>
</dbReference>
<dbReference type="RefSeq" id="WP_161819585.1">
    <property type="nucleotide sequence ID" value="NZ_JAACJS010000015.1"/>
</dbReference>